<comment type="function">
    <text evidence="4">Binds to the catalytic subunit of the cyclin dependent kinases and is essential for their biological function.</text>
</comment>
<dbReference type="InterPro" id="IPR036858">
    <property type="entry name" value="Cyclin-dep_kinase_reg-sub_sf"/>
</dbReference>
<evidence type="ECO:0000313" key="6">
    <source>
        <dbReference type="Proteomes" id="UP001431209"/>
    </source>
</evidence>
<dbReference type="PROSITE" id="PS00945">
    <property type="entry name" value="CKS_2"/>
    <property type="match status" value="1"/>
</dbReference>
<keyword evidence="6" id="KW-1185">Reference proteome</keyword>
<reference evidence="5 6" key="1">
    <citation type="submission" date="2024-03" db="EMBL/GenBank/DDBJ databases">
        <title>The Acrasis kona genome and developmental transcriptomes reveal deep origins of eukaryotic multicellular pathways.</title>
        <authorList>
            <person name="Sheikh S."/>
            <person name="Fu C.-J."/>
            <person name="Brown M.W."/>
            <person name="Baldauf S.L."/>
        </authorList>
    </citation>
    <scope>NUCLEOTIDE SEQUENCE [LARGE SCALE GENOMIC DNA]</scope>
    <source>
        <strain evidence="5 6">ATCC MYA-3509</strain>
    </source>
</reference>
<dbReference type="Gene3D" id="3.30.170.10">
    <property type="entry name" value="Cyclin-dependent kinase, regulatory subunit"/>
    <property type="match status" value="1"/>
</dbReference>
<dbReference type="GO" id="GO:0016538">
    <property type="term" value="F:cyclin-dependent protein serine/threonine kinase regulator activity"/>
    <property type="evidence" value="ECO:0007669"/>
    <property type="project" value="InterPro"/>
</dbReference>
<dbReference type="SUPFAM" id="SSF55637">
    <property type="entry name" value="Cell cycle regulatory proteins"/>
    <property type="match status" value="1"/>
</dbReference>
<comment type="similarity">
    <text evidence="1 4">Belongs to the CKS family.</text>
</comment>
<accession>A0AAW2ZJ67</accession>
<proteinExistence type="inferred from homology"/>
<evidence type="ECO:0000256" key="2">
    <source>
        <dbReference type="ARBA" id="ARBA00022618"/>
    </source>
</evidence>
<gene>
    <name evidence="5" type="ORF">AKO1_009162</name>
</gene>
<comment type="caution">
    <text evidence="5">The sequence shown here is derived from an EMBL/GenBank/DDBJ whole genome shotgun (WGS) entry which is preliminary data.</text>
</comment>
<organism evidence="5 6">
    <name type="scientific">Acrasis kona</name>
    <dbReference type="NCBI Taxonomy" id="1008807"/>
    <lineage>
        <taxon>Eukaryota</taxon>
        <taxon>Discoba</taxon>
        <taxon>Heterolobosea</taxon>
        <taxon>Tetramitia</taxon>
        <taxon>Eutetramitia</taxon>
        <taxon>Acrasidae</taxon>
        <taxon>Acrasis</taxon>
    </lineage>
</organism>
<dbReference type="PRINTS" id="PR00296">
    <property type="entry name" value="CYCLINKINASE"/>
</dbReference>
<dbReference type="Proteomes" id="UP001431209">
    <property type="component" value="Unassembled WGS sequence"/>
</dbReference>
<dbReference type="FunFam" id="3.30.170.10:FF:000001">
    <property type="entry name" value="Cyclin-dependent kinases regulatory subunit"/>
    <property type="match status" value="1"/>
</dbReference>
<dbReference type="Pfam" id="PF01111">
    <property type="entry name" value="CKS"/>
    <property type="match status" value="1"/>
</dbReference>
<evidence type="ECO:0000313" key="5">
    <source>
        <dbReference type="EMBL" id="KAL0489444.1"/>
    </source>
</evidence>
<dbReference type="InterPro" id="IPR000789">
    <property type="entry name" value="Cyclin-dep_kinase_reg-sub"/>
</dbReference>
<dbReference type="EMBL" id="JAOPGA020001558">
    <property type="protein sequence ID" value="KAL0489444.1"/>
    <property type="molecule type" value="Genomic_DNA"/>
</dbReference>
<dbReference type="GO" id="GO:0051301">
    <property type="term" value="P:cell division"/>
    <property type="evidence" value="ECO:0007669"/>
    <property type="project" value="UniProtKB-UniRule"/>
</dbReference>
<dbReference type="PANTHER" id="PTHR23415">
    <property type="entry name" value="CYCLIN-DEPENDENT KINASES REGULATORY SUBUNIT/60S RIBOSOME SUBUNIT BIOGENESIS PROTEIN NIP7"/>
    <property type="match status" value="1"/>
</dbReference>
<protein>
    <recommendedName>
        <fullName evidence="4">Cyclin-dependent kinases regulatory subunit</fullName>
    </recommendedName>
</protein>
<evidence type="ECO:0000256" key="1">
    <source>
        <dbReference type="ARBA" id="ARBA00007782"/>
    </source>
</evidence>
<evidence type="ECO:0000256" key="4">
    <source>
        <dbReference type="RuleBase" id="RU311113"/>
    </source>
</evidence>
<keyword evidence="3 4" id="KW-0131">Cell cycle</keyword>
<name>A0AAW2ZJ67_9EUKA</name>
<sequence>MQAQQAQQSYASNIVYSDKYNDDKMEYRHVILPKEISKKIQENKLLSEMEWRGLGIQMSRGWIHYGYHAPEPHILLFRRVLTL</sequence>
<dbReference type="SMART" id="SM01084">
    <property type="entry name" value="CKS"/>
    <property type="match status" value="1"/>
</dbReference>
<dbReference type="AlphaFoldDB" id="A0AAW2ZJ67"/>
<evidence type="ECO:0000256" key="3">
    <source>
        <dbReference type="ARBA" id="ARBA00023306"/>
    </source>
</evidence>
<keyword evidence="2 4" id="KW-0132">Cell division</keyword>